<feature type="coiled-coil region" evidence="2">
    <location>
        <begin position="2170"/>
        <end position="2204"/>
    </location>
</feature>
<feature type="compositionally biased region" description="Polar residues" evidence="3">
    <location>
        <begin position="424"/>
        <end position="435"/>
    </location>
</feature>
<feature type="region of interest" description="Disordered" evidence="3">
    <location>
        <begin position="130"/>
        <end position="153"/>
    </location>
</feature>
<evidence type="ECO:0000256" key="3">
    <source>
        <dbReference type="SAM" id="MobiDB-lite"/>
    </source>
</evidence>
<dbReference type="SUPFAM" id="SSF90257">
    <property type="entry name" value="Myosin rod fragments"/>
    <property type="match status" value="1"/>
</dbReference>
<dbReference type="Gene3D" id="1.20.5.170">
    <property type="match status" value="1"/>
</dbReference>
<evidence type="ECO:0000313" key="5">
    <source>
        <dbReference type="EnsemblMetazoa" id="AALFPA23_008601.P11649"/>
    </source>
</evidence>
<feature type="domain" description="Rootletin-like coiled-coil" evidence="4">
    <location>
        <begin position="390"/>
        <end position="608"/>
    </location>
</feature>
<feature type="region of interest" description="Disordered" evidence="3">
    <location>
        <begin position="1"/>
        <end position="30"/>
    </location>
</feature>
<dbReference type="PANTHER" id="PTHR43941">
    <property type="entry name" value="STRUCTURAL MAINTENANCE OF CHROMOSOMES PROTEIN 2"/>
    <property type="match status" value="1"/>
</dbReference>
<dbReference type="EnsemblMetazoa" id="AALFPA23_008601.R11649">
    <property type="protein sequence ID" value="AALFPA23_008601.P11649"/>
    <property type="gene ID" value="AALFPA23_008601"/>
</dbReference>
<feature type="compositionally biased region" description="Basic and acidic residues" evidence="3">
    <location>
        <begin position="488"/>
        <end position="498"/>
    </location>
</feature>
<feature type="compositionally biased region" description="Basic residues" evidence="3">
    <location>
        <begin position="1724"/>
        <end position="1733"/>
    </location>
</feature>
<feature type="coiled-coil region" evidence="2">
    <location>
        <begin position="1355"/>
        <end position="1582"/>
    </location>
</feature>
<feature type="compositionally biased region" description="Low complexity" evidence="3">
    <location>
        <begin position="138"/>
        <end position="153"/>
    </location>
</feature>
<feature type="coiled-coil region" evidence="2">
    <location>
        <begin position="1814"/>
        <end position="2058"/>
    </location>
</feature>
<proteinExistence type="predicted"/>
<feature type="region of interest" description="Disordered" evidence="3">
    <location>
        <begin position="423"/>
        <end position="498"/>
    </location>
</feature>
<dbReference type="RefSeq" id="XP_019527936.3">
    <property type="nucleotide sequence ID" value="XM_019672391.3"/>
</dbReference>
<keyword evidence="1 2" id="KW-0175">Coiled coil</keyword>
<feature type="coiled-coil region" evidence="2">
    <location>
        <begin position="1622"/>
        <end position="1677"/>
    </location>
</feature>
<dbReference type="Gene3D" id="1.10.287.1490">
    <property type="match status" value="2"/>
</dbReference>
<feature type="region of interest" description="Disordered" evidence="3">
    <location>
        <begin position="240"/>
        <end position="261"/>
    </location>
</feature>
<evidence type="ECO:0000256" key="2">
    <source>
        <dbReference type="SAM" id="Coils"/>
    </source>
</evidence>
<organism evidence="5 6">
    <name type="scientific">Aedes albopictus</name>
    <name type="common">Asian tiger mosquito</name>
    <name type="synonym">Stegomyia albopicta</name>
    <dbReference type="NCBI Taxonomy" id="7160"/>
    <lineage>
        <taxon>Eukaryota</taxon>
        <taxon>Metazoa</taxon>
        <taxon>Ecdysozoa</taxon>
        <taxon>Arthropoda</taxon>
        <taxon>Hexapoda</taxon>
        <taxon>Insecta</taxon>
        <taxon>Pterygota</taxon>
        <taxon>Neoptera</taxon>
        <taxon>Endopterygota</taxon>
        <taxon>Diptera</taxon>
        <taxon>Nematocera</taxon>
        <taxon>Culicoidea</taxon>
        <taxon>Culicidae</taxon>
        <taxon>Culicinae</taxon>
        <taxon>Aedini</taxon>
        <taxon>Aedes</taxon>
        <taxon>Stegomyia</taxon>
    </lineage>
</organism>
<feature type="coiled-coil region" evidence="2">
    <location>
        <begin position="664"/>
        <end position="715"/>
    </location>
</feature>
<dbReference type="GeneID" id="109399937"/>
<evidence type="ECO:0000313" key="6">
    <source>
        <dbReference type="Proteomes" id="UP000069940"/>
    </source>
</evidence>
<feature type="coiled-coil region" evidence="2">
    <location>
        <begin position="2086"/>
        <end position="2120"/>
    </location>
</feature>
<protein>
    <recommendedName>
        <fullName evidence="4">Rootletin-like coiled-coil domain-containing protein</fullName>
    </recommendedName>
</protein>
<reference evidence="5" key="2">
    <citation type="submission" date="2025-05" db="UniProtKB">
        <authorList>
            <consortium name="EnsemblMetazoa"/>
        </authorList>
    </citation>
    <scope>IDENTIFICATION</scope>
    <source>
        <strain evidence="5">Foshan</strain>
    </source>
</reference>
<dbReference type="SUPFAM" id="SSF57997">
    <property type="entry name" value="Tropomyosin"/>
    <property type="match status" value="1"/>
</dbReference>
<feature type="compositionally biased region" description="Gly residues" evidence="3">
    <location>
        <begin position="320"/>
        <end position="329"/>
    </location>
</feature>
<feature type="coiled-coil region" evidence="2">
    <location>
        <begin position="815"/>
        <end position="1307"/>
    </location>
</feature>
<accession>A0ABM1YF60</accession>
<dbReference type="PANTHER" id="PTHR43941:SF1">
    <property type="entry name" value="STRUCTURAL MAINTENANCE OF CHROMOSOMES PROTEIN 2"/>
    <property type="match status" value="1"/>
</dbReference>
<feature type="coiled-coil region" evidence="2">
    <location>
        <begin position="2246"/>
        <end position="2273"/>
    </location>
</feature>
<keyword evidence="6" id="KW-1185">Reference proteome</keyword>
<feature type="compositionally biased region" description="Polar residues" evidence="3">
    <location>
        <begin position="359"/>
        <end position="370"/>
    </location>
</feature>
<evidence type="ECO:0000256" key="1">
    <source>
        <dbReference type="ARBA" id="ARBA00023054"/>
    </source>
</evidence>
<feature type="region of interest" description="Disordered" evidence="3">
    <location>
        <begin position="1708"/>
        <end position="1742"/>
    </location>
</feature>
<feature type="region of interest" description="Disordered" evidence="3">
    <location>
        <begin position="315"/>
        <end position="370"/>
    </location>
</feature>
<feature type="compositionally biased region" description="Low complexity" evidence="3">
    <location>
        <begin position="720"/>
        <end position="729"/>
    </location>
</feature>
<name>A0ABM1YF60_AEDAL</name>
<evidence type="ECO:0000259" key="4">
    <source>
        <dbReference type="Pfam" id="PF15035"/>
    </source>
</evidence>
<dbReference type="InterPro" id="IPR055167">
    <property type="entry name" value="Rootletin-like_CC"/>
</dbReference>
<dbReference type="Pfam" id="PF15035">
    <property type="entry name" value="Rootletin"/>
    <property type="match status" value="1"/>
</dbReference>
<feature type="region of interest" description="Disordered" evidence="3">
    <location>
        <begin position="720"/>
        <end position="753"/>
    </location>
</feature>
<dbReference type="Proteomes" id="UP000069940">
    <property type="component" value="Unassembled WGS sequence"/>
</dbReference>
<reference evidence="6" key="1">
    <citation type="journal article" date="2015" name="Proc. Natl. Acad. Sci. U.S.A.">
        <title>Genome sequence of the Asian Tiger mosquito, Aedes albopictus, reveals insights into its biology, genetics, and evolution.</title>
        <authorList>
            <person name="Chen X.G."/>
            <person name="Jiang X."/>
            <person name="Gu J."/>
            <person name="Xu M."/>
            <person name="Wu Y."/>
            <person name="Deng Y."/>
            <person name="Zhang C."/>
            <person name="Bonizzoni M."/>
            <person name="Dermauw W."/>
            <person name="Vontas J."/>
            <person name="Armbruster P."/>
            <person name="Huang X."/>
            <person name="Yang Y."/>
            <person name="Zhang H."/>
            <person name="He W."/>
            <person name="Peng H."/>
            <person name="Liu Y."/>
            <person name="Wu K."/>
            <person name="Chen J."/>
            <person name="Lirakis M."/>
            <person name="Topalis P."/>
            <person name="Van Leeuwen T."/>
            <person name="Hall A.B."/>
            <person name="Jiang X."/>
            <person name="Thorpe C."/>
            <person name="Mueller R.L."/>
            <person name="Sun C."/>
            <person name="Waterhouse R.M."/>
            <person name="Yan G."/>
            <person name="Tu Z.J."/>
            <person name="Fang X."/>
            <person name="James A.A."/>
        </authorList>
    </citation>
    <scope>NUCLEOTIDE SEQUENCE [LARGE SCALE GENOMIC DNA]</scope>
    <source>
        <strain evidence="6">Foshan</strain>
    </source>
</reference>
<feature type="region of interest" description="Disordered" evidence="3">
    <location>
        <begin position="2322"/>
        <end position="2344"/>
    </location>
</feature>
<sequence length="2344" mass="267136">MASYSLPPSKENLEKDDDDDGLEHVMPPDIGARSRRGIHFDYSGSVASQRQTIPLSRRDHPVSSCPLPLGNHNNIQRSLDLLRHFVAQERRMSGRRDVKVVFIEVSELCCATKVNDKQIIFCNNFRRRPRWQDEDEPPGSTSPRSWPSSVPRRLSTGADAEAGCFRIVAAVAVDSSNLLDFLLIDEPSSSVIGSQTSSKLEPEPGVREGGLYKLAGSGPAAAWSDCSDDSGSVRLVLGSAGGESATEGSTRKGTRKNQGLSPRVNFRRATLGSDYFEQFCVKCRIYLLENFQKFRSNFSIMSRLSGKECAPSIASRHLGEGGGGAGSGTSGDRKKGPFSRPFSKSRLEPSISGGAGSGRMSSPSPTDTSALMRQNNELRQRLQEEASTYRRRLETYKQAQNNQAALVSRLQAKVLQYKQRCSELEQTPTSSTCPSYNARDHSPGRHHGPQSGGQICPSVGGAPLSLPPCPVARERSRSRSRSQSPCRKYADGSHDEVRHQLDEERRRCEKLLVENSCLRQQLEESHRTNEALTNDLQKLTADWESLRDELLNKEDEWKEEEQAFNDYYNNEHTRLLKMWREVVNVKRMFKEMMSTTKVELGRMQLELTGTGREVVGACSGVSVNLKQTSKIEEAQQMHIERENMDLKSQLSDLRGQHESAKMDIAQRDQRLQQMLQDLKLMEERYVQVESQAGQTQRLNDELERLQGALRDIAHAVVQDAETTATTESETTAHHLHLSQSSGMPAPPRSPKRGAIRTSQAFAEGTISAVQAALHKYQLAIHDLQVKLQSNTDALAATRKQFENCEHTRDVLSGKVGELTEKLDSANHQLSELYKERDSLQKTLDGLRTDKHSVERGKAELNSIVDSLNTDYEKLQNVNSKLQKMYDSLEEEKKMLESELQRVQKDKDIQEMSLRAEEERSSRLREETITLREELNKLYLSRDLLEQQRLESDGLLNMIEKQKIELEYELDRIINEKDGLHMTLEKKSSSNDHLEVEIKQLKTAVLQLEDERNKLKTQVSDQGVDLAALKKELISAEQARLDLDSEKLAISERLKCLEMEKDKVEQDLSCVARERNDLSNQLAAISRKKETIGEEVMRLRQRLEQSNEMNARLNRNLEELVKENEEKAVVIEGHEKELQRLQEQLASLRSEKDSLEAVLFDTNTSLEEAEARKDALERENQDLLIKQESHKALIGRLNKDLENTERRAQDIKIQLTNAAANQEAEFLQKLSNLRTFGEENIKKLNEEKEAIRNSLEKRMHQALQALENGKDAEIQTLKEQFEALQMHLEALNQQHEEVVLRAENEKQQALLIAHRDKQAVMEKLDVTTRELKLELDNSDRLKREMAARQEKDRTTIGCLRDEIAKMRTKMEEARIRAEEELNRLEVVQGALRDEKDAALKGVEELKVQVRLTEDRCDGLSLQLQDTLRKLKEAENCIDATRKELTDTRRTLADSNIERDKYANSNKELRDHVKRVEGQRREQARSMDDALQKIAGLEESRNLLEQEKVRLQTILKETENNMTKLNKDLSTAQTDIQKFQSQSTQNDAAEKELQARLTNESEEKERILQELHQIKKQMSDLEGSLCSTRQELGRARCKANQDEHRFHQREQELCARIEESRGREKRLEDQKHNLEVCLADATQQIQELKARLGGSEGRVRALDEQLVHLDAIKKETENKLSSIGHTLRRIAGIQMDGSVSLPYRLLSPTRRYSPARGRSDRDEFRHHHHHQHHHHQQETRSLSGDNAIIDVDPEMVRKGVRTLMQQVAQIERERDDFKVQLCTAKKQLQEGGDNQMRLEGKICKLQQHNRAIHEDKTNLESKLAQKTTALQTTEETLRQKSDDLNITREKAAHLEQSLSSTSEEKNQLEERLEKCRQNACRLESDKRHLQDELARTEGRASKLELQRVALEGDIQRLQMALQEKDCTIRNLQERLENHQRSGTQLEDRCAALKSTVDQLKERLQAAAITETELRGEIAGLQRHNTDQGHTFALGQDKLKQLQKSLTNSENERRVLSERLDASQHSINELRRSQQATQDQTQRLQEQIAECEVQKSALESQLRLAKWNQENAEQFGGGSGGDQDLARQLVNSQRDRTELRNKLEAMKEKVRHMENEKLGLEKSGSKFAGHVQFDRSEKSLLGDSGEMDSNRLESSGYCGIGSGGAKYSCGLDHAQIEQESRELRMKVRRMETLLAEKEAELARAKAKMLESPSKSSVSGYGGGVGTAGSEIERHRNAQVQAERLLDAREQSHRQQVLRLENQISMLREQLAQEAKRRQMYILRSSRAGREMQQLRQTLGDSLRHVTQEPIDSSLLESEARRLDSAVSMSLPPTTGRDLDRSLSPTYR</sequence>